<evidence type="ECO:0000256" key="4">
    <source>
        <dbReference type="ARBA" id="ARBA00022519"/>
    </source>
</evidence>
<gene>
    <name evidence="10" type="ORF">UFOPK2975_01270</name>
</gene>
<feature type="transmembrane region" description="Helical" evidence="8">
    <location>
        <begin position="186"/>
        <end position="205"/>
    </location>
</feature>
<evidence type="ECO:0000259" key="9">
    <source>
        <dbReference type="PROSITE" id="PS50928"/>
    </source>
</evidence>
<dbReference type="CDD" id="cd06261">
    <property type="entry name" value="TM_PBP2"/>
    <property type="match status" value="2"/>
</dbReference>
<feature type="transmembrane region" description="Helical" evidence="8">
    <location>
        <begin position="62"/>
        <end position="89"/>
    </location>
</feature>
<keyword evidence="3" id="KW-1003">Cell membrane</keyword>
<evidence type="ECO:0000256" key="7">
    <source>
        <dbReference type="ARBA" id="ARBA00023136"/>
    </source>
</evidence>
<keyword evidence="2" id="KW-0813">Transport</keyword>
<evidence type="ECO:0000256" key="1">
    <source>
        <dbReference type="ARBA" id="ARBA00004429"/>
    </source>
</evidence>
<dbReference type="AlphaFoldDB" id="A0A6J6XZV3"/>
<evidence type="ECO:0000256" key="8">
    <source>
        <dbReference type="SAM" id="Phobius"/>
    </source>
</evidence>
<protein>
    <submittedName>
        <fullName evidence="10">Unannotated protein</fullName>
    </submittedName>
</protein>
<keyword evidence="5 8" id="KW-0812">Transmembrane</keyword>
<dbReference type="PANTHER" id="PTHR43357:SF4">
    <property type="entry name" value="INNER MEMBRANE ABC TRANSPORTER PERMEASE PROTEIN YDCV"/>
    <property type="match status" value="1"/>
</dbReference>
<evidence type="ECO:0000256" key="6">
    <source>
        <dbReference type="ARBA" id="ARBA00022989"/>
    </source>
</evidence>
<feature type="transmembrane region" description="Helical" evidence="8">
    <location>
        <begin position="278"/>
        <end position="300"/>
    </location>
</feature>
<dbReference type="PANTHER" id="PTHR43357">
    <property type="entry name" value="INNER MEMBRANE ABC TRANSPORTER PERMEASE PROTEIN YDCV"/>
    <property type="match status" value="1"/>
</dbReference>
<accession>A0A6J6XZV3</accession>
<evidence type="ECO:0000256" key="2">
    <source>
        <dbReference type="ARBA" id="ARBA00022448"/>
    </source>
</evidence>
<dbReference type="InterPro" id="IPR035906">
    <property type="entry name" value="MetI-like_sf"/>
</dbReference>
<feature type="transmembrane region" description="Helical" evidence="8">
    <location>
        <begin position="335"/>
        <end position="358"/>
    </location>
</feature>
<organism evidence="10">
    <name type="scientific">freshwater metagenome</name>
    <dbReference type="NCBI Taxonomy" id="449393"/>
    <lineage>
        <taxon>unclassified sequences</taxon>
        <taxon>metagenomes</taxon>
        <taxon>ecological metagenomes</taxon>
    </lineage>
</organism>
<reference evidence="10" key="1">
    <citation type="submission" date="2020-05" db="EMBL/GenBank/DDBJ databases">
        <authorList>
            <person name="Chiriac C."/>
            <person name="Salcher M."/>
            <person name="Ghai R."/>
            <person name="Kavagutti S V."/>
        </authorList>
    </citation>
    <scope>NUCLEOTIDE SEQUENCE</scope>
</reference>
<keyword evidence="7 8" id="KW-0472">Membrane</keyword>
<comment type="subcellular location">
    <subcellularLocation>
        <location evidence="1">Cell inner membrane</location>
        <topology evidence="1">Multi-pass membrane protein</topology>
    </subcellularLocation>
</comment>
<feature type="transmembrane region" description="Helical" evidence="8">
    <location>
        <begin position="233"/>
        <end position="252"/>
    </location>
</feature>
<keyword evidence="4" id="KW-0997">Cell inner membrane</keyword>
<proteinExistence type="predicted"/>
<evidence type="ECO:0000313" key="10">
    <source>
        <dbReference type="EMBL" id="CAB4801313.1"/>
    </source>
</evidence>
<feature type="transmembrane region" description="Helical" evidence="8">
    <location>
        <begin position="20"/>
        <end position="42"/>
    </location>
</feature>
<feature type="transmembrane region" description="Helical" evidence="8">
    <location>
        <begin position="455"/>
        <end position="477"/>
    </location>
</feature>
<dbReference type="Gene3D" id="1.10.3720.10">
    <property type="entry name" value="MetI-like"/>
    <property type="match status" value="2"/>
</dbReference>
<evidence type="ECO:0000256" key="3">
    <source>
        <dbReference type="ARBA" id="ARBA00022475"/>
    </source>
</evidence>
<feature type="transmembrane region" description="Helical" evidence="8">
    <location>
        <begin position="101"/>
        <end position="122"/>
    </location>
</feature>
<feature type="domain" description="ABC transmembrane type-1" evidence="9">
    <location>
        <begin position="330"/>
        <end position="522"/>
    </location>
</feature>
<dbReference type="SUPFAM" id="SSF161098">
    <property type="entry name" value="MetI-like"/>
    <property type="match status" value="2"/>
</dbReference>
<evidence type="ECO:0000256" key="5">
    <source>
        <dbReference type="ARBA" id="ARBA00022692"/>
    </source>
</evidence>
<dbReference type="EMBL" id="CAFAAG010000130">
    <property type="protein sequence ID" value="CAB4801313.1"/>
    <property type="molecule type" value="Genomic_DNA"/>
</dbReference>
<keyword evidence="6 8" id="KW-1133">Transmembrane helix</keyword>
<feature type="domain" description="ABC transmembrane type-1" evidence="9">
    <location>
        <begin position="63"/>
        <end position="249"/>
    </location>
</feature>
<dbReference type="Pfam" id="PF00528">
    <property type="entry name" value="BPD_transp_1"/>
    <property type="match status" value="2"/>
</dbReference>
<feature type="transmembrane region" description="Helical" evidence="8">
    <location>
        <begin position="370"/>
        <end position="388"/>
    </location>
</feature>
<sequence length="532" mass="57157">MNQLVQSNIMLSPYRRSARWLWIAPTVFLVLMLVIPTTAIILRGATFDGFKDVINNSSIRQALWFTTWQALASTALTLIVALPATFVLSRFTFTGNRALQALITVPFLLPTVVVGAAFLAVLPSQLHYTATALIVAHAYFNLTVVVRIVGARWEQLHPGIEQAASTLGASPITVFRTVTLPLLRSALATASGVIALFAFTSYGIVRTLGGPARSTIETEIYTRSVLIGDMPGALALSIVQMIVLTALLWWWASLHSRKTAVPQISVEMRSPSTHGQVALVYGIALATAAVVIAPLSALLWRSLTQTTPGATRFTLSGWRAVTSSTTLSAISTSTLFALCAMVIATVLGLMVALGVAYGSPRFVWLERISVLPLTVSAVTIGLGILITYDTAPYDFRSAWIITPLAHSLIALPLVVRIVLPVVRQIPRGLQSVASTLGATPLQTWLTVDRPLMSRAVGASAAIAFAISIGEFGATSFLTRRSSETLPVTISRLLSRPGDALRTQAYALCVIIVVISMIAIFLIDMLRPSRKAK</sequence>
<feature type="transmembrane region" description="Helical" evidence="8">
    <location>
        <begin position="504"/>
        <end position="522"/>
    </location>
</feature>
<feature type="transmembrane region" description="Helical" evidence="8">
    <location>
        <begin position="128"/>
        <end position="149"/>
    </location>
</feature>
<dbReference type="PROSITE" id="PS50928">
    <property type="entry name" value="ABC_TM1"/>
    <property type="match status" value="2"/>
</dbReference>
<dbReference type="GO" id="GO:0055085">
    <property type="term" value="P:transmembrane transport"/>
    <property type="evidence" value="ECO:0007669"/>
    <property type="project" value="InterPro"/>
</dbReference>
<name>A0A6J6XZV3_9ZZZZ</name>
<dbReference type="InterPro" id="IPR000515">
    <property type="entry name" value="MetI-like"/>
</dbReference>
<dbReference type="GO" id="GO:0005886">
    <property type="term" value="C:plasma membrane"/>
    <property type="evidence" value="ECO:0007669"/>
    <property type="project" value="UniProtKB-SubCell"/>
</dbReference>
<feature type="transmembrane region" description="Helical" evidence="8">
    <location>
        <begin position="400"/>
        <end position="419"/>
    </location>
</feature>